<gene>
    <name evidence="1" type="ORF">S01H4_50512</name>
</gene>
<comment type="caution">
    <text evidence="1">The sequence shown here is derived from an EMBL/GenBank/DDBJ whole genome shotgun (WGS) entry which is preliminary data.</text>
</comment>
<dbReference type="AlphaFoldDB" id="X1B8P3"/>
<sequence length="108" mass="11991">MNITKSQIIIAGIALVLMESVLLTAVAAADINAKVAQLDIDTSTTIVPLIRVGDYKLGMSKDDVLKSLGKPKMIFYSRERYTLENLPRKYFMVFDDISFGIVDDFVEG</sequence>
<proteinExistence type="predicted"/>
<name>X1B8P3_9ZZZZ</name>
<organism evidence="1">
    <name type="scientific">marine sediment metagenome</name>
    <dbReference type="NCBI Taxonomy" id="412755"/>
    <lineage>
        <taxon>unclassified sequences</taxon>
        <taxon>metagenomes</taxon>
        <taxon>ecological metagenomes</taxon>
    </lineage>
</organism>
<feature type="non-terminal residue" evidence="1">
    <location>
        <position position="108"/>
    </location>
</feature>
<protein>
    <submittedName>
        <fullName evidence="1">Uncharacterized protein</fullName>
    </submittedName>
</protein>
<reference evidence="1" key="1">
    <citation type="journal article" date="2014" name="Front. Microbiol.">
        <title>High frequency of phylogenetically diverse reductive dehalogenase-homologous genes in deep subseafloor sedimentary metagenomes.</title>
        <authorList>
            <person name="Kawai M."/>
            <person name="Futagami T."/>
            <person name="Toyoda A."/>
            <person name="Takaki Y."/>
            <person name="Nishi S."/>
            <person name="Hori S."/>
            <person name="Arai W."/>
            <person name="Tsubouchi T."/>
            <person name="Morono Y."/>
            <person name="Uchiyama I."/>
            <person name="Ito T."/>
            <person name="Fujiyama A."/>
            <person name="Inagaki F."/>
            <person name="Takami H."/>
        </authorList>
    </citation>
    <scope>NUCLEOTIDE SEQUENCE</scope>
    <source>
        <strain evidence="1">Expedition CK06-06</strain>
    </source>
</reference>
<accession>X1B8P3</accession>
<evidence type="ECO:0000313" key="1">
    <source>
        <dbReference type="EMBL" id="GAG92149.1"/>
    </source>
</evidence>
<dbReference type="EMBL" id="BART01028685">
    <property type="protein sequence ID" value="GAG92149.1"/>
    <property type="molecule type" value="Genomic_DNA"/>
</dbReference>